<gene>
    <name evidence="1" type="ORF">PsorP6_013450</name>
</gene>
<dbReference type="Proteomes" id="UP001163321">
    <property type="component" value="Chromosome 9"/>
</dbReference>
<accession>A0ACC0VJN2</accession>
<evidence type="ECO:0000313" key="1">
    <source>
        <dbReference type="EMBL" id="KAI9906124.1"/>
    </source>
</evidence>
<reference evidence="1 2" key="1">
    <citation type="journal article" date="2022" name="bioRxiv">
        <title>The genome of the oomycete Peronosclerospora sorghi, a cosmopolitan pathogen of maize and sorghum, is inflated with dispersed pseudogenes.</title>
        <authorList>
            <person name="Fletcher K."/>
            <person name="Martin F."/>
            <person name="Isakeit T."/>
            <person name="Cavanaugh K."/>
            <person name="Magill C."/>
            <person name="Michelmore R."/>
        </authorList>
    </citation>
    <scope>NUCLEOTIDE SEQUENCE [LARGE SCALE GENOMIC DNA]</scope>
    <source>
        <strain evidence="1">P6</strain>
    </source>
</reference>
<dbReference type="EMBL" id="CM047588">
    <property type="protein sequence ID" value="KAI9906124.1"/>
    <property type="molecule type" value="Genomic_DNA"/>
</dbReference>
<sequence>MNQPTTAAVFDARYDKARKHFSSVDRMYVFDGYCGVHEKTRLNCHPDFTVLNACNIVDEDWMMAMCFSMLKITNTSESHGPDSEAFVIFNIEEHMAIIGGTFYGGEMKKGISA</sequence>
<proteinExistence type="predicted"/>
<organism evidence="1 2">
    <name type="scientific">Peronosclerospora sorghi</name>
    <dbReference type="NCBI Taxonomy" id="230839"/>
    <lineage>
        <taxon>Eukaryota</taxon>
        <taxon>Sar</taxon>
        <taxon>Stramenopiles</taxon>
        <taxon>Oomycota</taxon>
        <taxon>Peronosporomycetes</taxon>
        <taxon>Peronosporales</taxon>
        <taxon>Peronosporaceae</taxon>
        <taxon>Peronosclerospora</taxon>
    </lineage>
</organism>
<keyword evidence="2" id="KW-1185">Reference proteome</keyword>
<name>A0ACC0VJN2_9STRA</name>
<comment type="caution">
    <text evidence="1">The sequence shown here is derived from an EMBL/GenBank/DDBJ whole genome shotgun (WGS) entry which is preliminary data.</text>
</comment>
<evidence type="ECO:0000313" key="2">
    <source>
        <dbReference type="Proteomes" id="UP001163321"/>
    </source>
</evidence>
<protein>
    <submittedName>
        <fullName evidence="1">Uncharacterized protein</fullName>
    </submittedName>
</protein>